<evidence type="ECO:0000313" key="2">
    <source>
        <dbReference type="Proteomes" id="UP000046395"/>
    </source>
</evidence>
<sequence length="341" mass="40078">MFEMNERDLRSLLYYEFKCGRKAAQTCRNVNEVYGDGTVDIRFVQHWFRKFRNGDQETEDKEPSAGLAADYERSKTIAEAEHETMVKRFAKEPKIKFTAVDSRLHHTRLSAVIDKWTPKVADEKQKLNRYKVCSALLLRNSKEQFLSRILTYGAKWILYGNRKRSFQMMEQNEAAGRFPEMDLDQKMVMINVWWCKGGVVHCSFINSKDMITEEKFIEEIRVMHEKLQHLYPKFAKRRGRILLYDDNQAFISHTTVDVWNDMKYETLTPPECSPDLLPSEYYLFSHFDSILKTQELNNQAAVEEAFVKFINSKGKKYYAAGINSLVARWQKCLDCKGSFIN</sequence>
<dbReference type="GO" id="GO:0042800">
    <property type="term" value="F:histone H3K4 methyltransferase activity"/>
    <property type="evidence" value="ECO:0007669"/>
    <property type="project" value="TreeGrafter"/>
</dbReference>
<dbReference type="Gene3D" id="3.30.420.10">
    <property type="entry name" value="Ribonuclease H-like superfamily/Ribonuclease H"/>
    <property type="match status" value="1"/>
</dbReference>
<name>A0A5S6Q7V1_TRIMR</name>
<dbReference type="GO" id="GO:0015074">
    <property type="term" value="P:DNA integration"/>
    <property type="evidence" value="ECO:0007669"/>
    <property type="project" value="TreeGrafter"/>
</dbReference>
<dbReference type="InterPro" id="IPR036397">
    <property type="entry name" value="RNaseH_sf"/>
</dbReference>
<dbReference type="GO" id="GO:0000014">
    <property type="term" value="F:single-stranded DNA endodeoxyribonuclease activity"/>
    <property type="evidence" value="ECO:0007669"/>
    <property type="project" value="TreeGrafter"/>
</dbReference>
<dbReference type="GO" id="GO:0031297">
    <property type="term" value="P:replication fork processing"/>
    <property type="evidence" value="ECO:0007669"/>
    <property type="project" value="TreeGrafter"/>
</dbReference>
<protein>
    <submittedName>
        <fullName evidence="3">HTH_48 domain-containing protein</fullName>
    </submittedName>
</protein>
<dbReference type="Gene3D" id="1.10.10.1450">
    <property type="match status" value="1"/>
</dbReference>
<evidence type="ECO:0000259" key="1">
    <source>
        <dbReference type="Pfam" id="PF17906"/>
    </source>
</evidence>
<evidence type="ECO:0000313" key="3">
    <source>
        <dbReference type="WBParaSite" id="TMUE_1000003386.1"/>
    </source>
</evidence>
<dbReference type="AlphaFoldDB" id="A0A5S6Q7V1"/>
<dbReference type="GO" id="GO:0005634">
    <property type="term" value="C:nucleus"/>
    <property type="evidence" value="ECO:0007669"/>
    <property type="project" value="TreeGrafter"/>
</dbReference>
<dbReference type="InterPro" id="IPR001888">
    <property type="entry name" value="Transposase_1"/>
</dbReference>
<dbReference type="Proteomes" id="UP000046395">
    <property type="component" value="Unassembled WGS sequence"/>
</dbReference>
<accession>A0A5S6Q7V1</accession>
<dbReference type="GO" id="GO:0000729">
    <property type="term" value="P:DNA double-strand break processing"/>
    <property type="evidence" value="ECO:0007669"/>
    <property type="project" value="TreeGrafter"/>
</dbReference>
<dbReference type="GO" id="GO:0046975">
    <property type="term" value="F:histone H3K36 methyltransferase activity"/>
    <property type="evidence" value="ECO:0007669"/>
    <property type="project" value="TreeGrafter"/>
</dbReference>
<dbReference type="InterPro" id="IPR052709">
    <property type="entry name" value="Transposase-MT_Hybrid"/>
</dbReference>
<dbReference type="GO" id="GO:0035861">
    <property type="term" value="C:site of double-strand break"/>
    <property type="evidence" value="ECO:0007669"/>
    <property type="project" value="TreeGrafter"/>
</dbReference>
<dbReference type="Pfam" id="PF17906">
    <property type="entry name" value="HTH_48"/>
    <property type="match status" value="1"/>
</dbReference>
<dbReference type="GO" id="GO:0044774">
    <property type="term" value="P:mitotic DNA integrity checkpoint signaling"/>
    <property type="evidence" value="ECO:0007669"/>
    <property type="project" value="TreeGrafter"/>
</dbReference>
<dbReference type="PANTHER" id="PTHR46060:SF2">
    <property type="entry name" value="HISTONE-LYSINE N-METHYLTRANSFERASE SETMAR"/>
    <property type="match status" value="1"/>
</dbReference>
<dbReference type="STRING" id="70415.A0A5S6Q7V1"/>
<dbReference type="GO" id="GO:0000793">
    <property type="term" value="C:condensed chromosome"/>
    <property type="evidence" value="ECO:0007669"/>
    <property type="project" value="TreeGrafter"/>
</dbReference>
<reference evidence="3" key="1">
    <citation type="submission" date="2019-12" db="UniProtKB">
        <authorList>
            <consortium name="WormBaseParasite"/>
        </authorList>
    </citation>
    <scope>IDENTIFICATION</scope>
</reference>
<dbReference type="GO" id="GO:0006303">
    <property type="term" value="P:double-strand break repair via nonhomologous end joining"/>
    <property type="evidence" value="ECO:0007669"/>
    <property type="project" value="TreeGrafter"/>
</dbReference>
<keyword evidence="2" id="KW-1185">Reference proteome</keyword>
<organism evidence="2 3">
    <name type="scientific">Trichuris muris</name>
    <name type="common">Mouse whipworm</name>
    <dbReference type="NCBI Taxonomy" id="70415"/>
    <lineage>
        <taxon>Eukaryota</taxon>
        <taxon>Metazoa</taxon>
        <taxon>Ecdysozoa</taxon>
        <taxon>Nematoda</taxon>
        <taxon>Enoplea</taxon>
        <taxon>Dorylaimia</taxon>
        <taxon>Trichinellida</taxon>
        <taxon>Trichuridae</taxon>
        <taxon>Trichuris</taxon>
    </lineage>
</organism>
<dbReference type="WBParaSite" id="TMUE_1000003386.1">
    <property type="protein sequence ID" value="TMUE_1000003386.1"/>
    <property type="gene ID" value="WBGene00298700"/>
</dbReference>
<dbReference type="PANTHER" id="PTHR46060">
    <property type="entry name" value="MARINER MOS1 TRANSPOSASE-LIKE PROTEIN"/>
    <property type="match status" value="1"/>
</dbReference>
<dbReference type="GO" id="GO:0003690">
    <property type="term" value="F:double-stranded DNA binding"/>
    <property type="evidence" value="ECO:0007669"/>
    <property type="project" value="TreeGrafter"/>
</dbReference>
<dbReference type="Pfam" id="PF01359">
    <property type="entry name" value="Transposase_1"/>
    <property type="match status" value="1"/>
</dbReference>
<proteinExistence type="predicted"/>
<dbReference type="InterPro" id="IPR041426">
    <property type="entry name" value="Mos1_HTH"/>
</dbReference>
<dbReference type="GO" id="GO:0044547">
    <property type="term" value="F:DNA topoisomerase binding"/>
    <property type="evidence" value="ECO:0007669"/>
    <property type="project" value="TreeGrafter"/>
</dbReference>
<dbReference type="GO" id="GO:0003697">
    <property type="term" value="F:single-stranded DNA binding"/>
    <property type="evidence" value="ECO:0007669"/>
    <property type="project" value="TreeGrafter"/>
</dbReference>
<feature type="domain" description="Mos1 transposase HTH" evidence="1">
    <location>
        <begin position="7"/>
        <end position="55"/>
    </location>
</feature>